<evidence type="ECO:0000259" key="1">
    <source>
        <dbReference type="PROSITE" id="PS50181"/>
    </source>
</evidence>
<dbReference type="CDD" id="cd09917">
    <property type="entry name" value="F-box_SF"/>
    <property type="match status" value="1"/>
</dbReference>
<dbReference type="InterPro" id="IPR036047">
    <property type="entry name" value="F-box-like_dom_sf"/>
</dbReference>
<dbReference type="AlphaFoldDB" id="A0A2G5I2E6"/>
<evidence type="ECO:0000313" key="4">
    <source>
        <dbReference type="Proteomes" id="UP000230605"/>
    </source>
</evidence>
<protein>
    <recommendedName>
        <fullName evidence="1">F-box domain-containing protein</fullName>
    </recommendedName>
</protein>
<evidence type="ECO:0000313" key="5">
    <source>
        <dbReference type="Proteomes" id="UP001302367"/>
    </source>
</evidence>
<dbReference type="Proteomes" id="UP001302367">
    <property type="component" value="Chromosome 3"/>
</dbReference>
<dbReference type="EMBL" id="LKMD01000101">
    <property type="protein sequence ID" value="PIA98940.1"/>
    <property type="molecule type" value="Genomic_DNA"/>
</dbReference>
<gene>
    <name evidence="2" type="ORF">CB0940_02465</name>
    <name evidence="3" type="ORF">RHO25_004219</name>
</gene>
<dbReference type="InterPro" id="IPR001810">
    <property type="entry name" value="F-box_dom"/>
</dbReference>
<feature type="domain" description="F-box" evidence="1">
    <location>
        <begin position="3"/>
        <end position="49"/>
    </location>
</feature>
<dbReference type="PROSITE" id="PS50181">
    <property type="entry name" value="FBOX"/>
    <property type="match status" value="1"/>
</dbReference>
<reference evidence="2 4" key="1">
    <citation type="submission" date="2015-10" db="EMBL/GenBank/DDBJ databases">
        <title>The cercosporin biosynthetic gene cluster was horizontally transferred to several fungal lineages and shown to be expanded in Cercospora beticola based on microsynteny with recipient genomes.</title>
        <authorList>
            <person name="De Jonge R."/>
            <person name="Ebert M.K."/>
            <person name="Suttle J.C."/>
            <person name="Jurick Ii W.M."/>
            <person name="Secor G.A."/>
            <person name="Thomma B.P."/>
            <person name="Van De Peer Y."/>
            <person name="Bolton M.D."/>
        </authorList>
    </citation>
    <scope>NUCLEOTIDE SEQUENCE [LARGE SCALE GENOMIC DNA]</scope>
    <source>
        <strain evidence="2 4">09-40</strain>
    </source>
</reference>
<reference evidence="3 5" key="2">
    <citation type="submission" date="2023-09" db="EMBL/GenBank/DDBJ databases">
        <title>Complete-Gapless Cercospora beticola genome.</title>
        <authorList>
            <person name="Wyatt N.A."/>
            <person name="Spanner R.E."/>
            <person name="Bolton M.D."/>
        </authorList>
    </citation>
    <scope>NUCLEOTIDE SEQUENCE [LARGE SCALE GENOMIC DNA]</scope>
    <source>
        <strain evidence="3">Cb09-40</strain>
    </source>
</reference>
<dbReference type="SMART" id="SM00256">
    <property type="entry name" value="FBOX"/>
    <property type="match status" value="1"/>
</dbReference>
<proteinExistence type="predicted"/>
<evidence type="ECO:0000313" key="3">
    <source>
        <dbReference type="EMBL" id="WPA99601.1"/>
    </source>
</evidence>
<keyword evidence="5" id="KW-1185">Reference proteome</keyword>
<name>A0A2G5I2E6_CERBT</name>
<dbReference type="EMBL" id="CP134186">
    <property type="protein sequence ID" value="WPA99601.1"/>
    <property type="molecule type" value="Genomic_DNA"/>
</dbReference>
<dbReference type="Gene3D" id="1.20.1280.50">
    <property type="match status" value="1"/>
</dbReference>
<dbReference type="Proteomes" id="UP000230605">
    <property type="component" value="Chromosome 3"/>
</dbReference>
<dbReference type="OrthoDB" id="3642669at2759"/>
<organism evidence="2 4">
    <name type="scientific">Cercospora beticola</name>
    <name type="common">Sugarbeet leaf spot fungus</name>
    <dbReference type="NCBI Taxonomy" id="122368"/>
    <lineage>
        <taxon>Eukaryota</taxon>
        <taxon>Fungi</taxon>
        <taxon>Dikarya</taxon>
        <taxon>Ascomycota</taxon>
        <taxon>Pezizomycotina</taxon>
        <taxon>Dothideomycetes</taxon>
        <taxon>Dothideomycetidae</taxon>
        <taxon>Mycosphaerellales</taxon>
        <taxon>Mycosphaerellaceae</taxon>
        <taxon>Cercospora</taxon>
    </lineage>
</organism>
<sequence>MAAITIEDLPVETKVHILSYLSPKEIQSARRISKDFNTIIDNGQNLTQISSVVHKRNLQKLEAEFNQLFHVDRTNKEEFFEVFSRFDRHFRRIRTGFSAAGTAFMAADHFMREYQTSYPEGVADDLLSGLGLVAIFCYQRRFSDWNDNDSHVVTTTVETDLMLLWTAEELLARHPLMETYLGIGVETIHNWLRKANEPTNECFTKHLSQELPKSAIAEPSALTSLSIGRVLLTQTETQIKVVQPLDDGALCKLFDLPRMARYIRPYIAWCIKDGPAVEYVEKIAKGEINNPLMKAWLLEEMYLY</sequence>
<evidence type="ECO:0000313" key="2">
    <source>
        <dbReference type="EMBL" id="PIA98940.1"/>
    </source>
</evidence>
<dbReference type="SUPFAM" id="SSF81383">
    <property type="entry name" value="F-box domain"/>
    <property type="match status" value="1"/>
</dbReference>
<dbReference type="Pfam" id="PF12937">
    <property type="entry name" value="F-box-like"/>
    <property type="match status" value="1"/>
</dbReference>
<accession>A0A2G5I2E6</accession>